<proteinExistence type="predicted"/>
<dbReference type="InterPro" id="IPR013403">
    <property type="entry name" value="CRISPR-assoc_prot_Csb1/Cas7u"/>
</dbReference>
<dbReference type="Pfam" id="PF09617">
    <property type="entry name" value="Cas_GSU0053"/>
    <property type="match status" value="1"/>
</dbReference>
<keyword evidence="3" id="KW-1185">Reference proteome</keyword>
<evidence type="ECO:0000313" key="3">
    <source>
        <dbReference type="Proteomes" id="UP000542342"/>
    </source>
</evidence>
<dbReference type="RefSeq" id="WP_194536118.1">
    <property type="nucleotide sequence ID" value="NZ_JACEFB010000001.1"/>
</dbReference>
<evidence type="ECO:0000256" key="1">
    <source>
        <dbReference type="SAM" id="MobiDB-lite"/>
    </source>
</evidence>
<feature type="compositionally biased region" description="Acidic residues" evidence="1">
    <location>
        <begin position="386"/>
        <end position="402"/>
    </location>
</feature>
<reference evidence="2 3" key="1">
    <citation type="submission" date="2020-07" db="EMBL/GenBank/DDBJ databases">
        <title>Thermogemmata thermophila gen. nov., sp. nov., a novel moderate thermophilic planctomycete from a Kamchatka hot spring.</title>
        <authorList>
            <person name="Elcheninov A.G."/>
            <person name="Podosokorskaya O.A."/>
            <person name="Kovaleva O.L."/>
            <person name="Novikov A."/>
            <person name="Bonch-Osmolovskaya E.A."/>
            <person name="Toshchakov S.V."/>
            <person name="Kublanov I.V."/>
        </authorList>
    </citation>
    <scope>NUCLEOTIDE SEQUENCE [LARGE SCALE GENOMIC DNA]</scope>
    <source>
        <strain evidence="2 3">2918</strain>
    </source>
</reference>
<protein>
    <submittedName>
        <fullName evidence="2">CRISPR-associated protein</fullName>
    </submittedName>
</protein>
<accession>A0A7V8VB21</accession>
<name>A0A7V8VB21_9BACT</name>
<dbReference type="Proteomes" id="UP000542342">
    <property type="component" value="Unassembled WGS sequence"/>
</dbReference>
<organism evidence="2 3">
    <name type="scientific">Thermogemmata fonticola</name>
    <dbReference type="NCBI Taxonomy" id="2755323"/>
    <lineage>
        <taxon>Bacteria</taxon>
        <taxon>Pseudomonadati</taxon>
        <taxon>Planctomycetota</taxon>
        <taxon>Planctomycetia</taxon>
        <taxon>Gemmatales</taxon>
        <taxon>Gemmataceae</taxon>
        <taxon>Thermogemmata</taxon>
    </lineage>
</organism>
<sequence>MPTAVKISELSTKHKLLDPKGPVCLIIQAQMGVAAGLDRFQPAGFPEVGHVIYDAPRSDGQSEKVCIVDSPASMANHLEQVCLAGENDPDLNPDLAGLPYVKCVTDRDPTINGGSVTLKPDDPRDRVVTTSLTEGHRIASDYFLDARRLGAGSRPEESSFRDVLRREFQIIEVKKDKTYFIPPEAWWSIYQTLFKYDPNSLVHGVLFAKEQIKISRILTAHLEAIGAARVGRSGVKFDRLGKTTSGQPIFAVDEETAREIRATFIIDLALLRSYGRDVNQGEEKKTLGLTRPQKEFLLAFALWKIQQLLGRTFSYRSGCKLQMQNVSITTDEQKEGDEPLPAELPLIDIRSAITAATFPAEPITRVYYPFGDLFKPSKEDATTGTDEGEPEEESEEPDGPSA</sequence>
<comment type="caution">
    <text evidence="2">The sequence shown here is derived from an EMBL/GenBank/DDBJ whole genome shotgun (WGS) entry which is preliminary data.</text>
</comment>
<gene>
    <name evidence="2" type="ORF">H0921_00750</name>
</gene>
<feature type="region of interest" description="Disordered" evidence="1">
    <location>
        <begin position="373"/>
        <end position="402"/>
    </location>
</feature>
<dbReference type="EMBL" id="JACEFB010000001">
    <property type="protein sequence ID" value="MBA2224686.1"/>
    <property type="molecule type" value="Genomic_DNA"/>
</dbReference>
<evidence type="ECO:0000313" key="2">
    <source>
        <dbReference type="EMBL" id="MBA2224686.1"/>
    </source>
</evidence>
<dbReference type="AlphaFoldDB" id="A0A7V8VB21"/>